<proteinExistence type="predicted"/>
<dbReference type="OrthoDB" id="31158at2"/>
<dbReference type="Pfam" id="PF12146">
    <property type="entry name" value="Hydrolase_4"/>
    <property type="match status" value="1"/>
</dbReference>
<organism evidence="3 4">
    <name type="scientific">Megasphaera stantonii</name>
    <dbReference type="NCBI Taxonomy" id="2144175"/>
    <lineage>
        <taxon>Bacteria</taxon>
        <taxon>Bacillati</taxon>
        <taxon>Bacillota</taxon>
        <taxon>Negativicutes</taxon>
        <taxon>Veillonellales</taxon>
        <taxon>Veillonellaceae</taxon>
        <taxon>Megasphaera</taxon>
    </lineage>
</organism>
<reference evidence="3 4" key="1">
    <citation type="submission" date="2018-05" db="EMBL/GenBank/DDBJ databases">
        <title>Complete genome sequence of Megasphaera sp. AJH120T, isolated from the ceca of a chicken.</title>
        <authorList>
            <person name="Maki J."/>
            <person name="Looft T."/>
        </authorList>
    </citation>
    <scope>NUCLEOTIDE SEQUENCE [LARGE SCALE GENOMIC DNA]</scope>
    <source>
        <strain evidence="3 4">AJH120</strain>
    </source>
</reference>
<keyword evidence="1" id="KW-0378">Hydrolase</keyword>
<dbReference type="GO" id="GO:0052689">
    <property type="term" value="F:carboxylic ester hydrolase activity"/>
    <property type="evidence" value="ECO:0007669"/>
    <property type="project" value="UniProtKB-ARBA"/>
</dbReference>
<evidence type="ECO:0000313" key="4">
    <source>
        <dbReference type="Proteomes" id="UP000254337"/>
    </source>
</evidence>
<evidence type="ECO:0000256" key="1">
    <source>
        <dbReference type="ARBA" id="ARBA00022801"/>
    </source>
</evidence>
<dbReference type="Gene3D" id="3.40.50.1820">
    <property type="entry name" value="alpha/beta hydrolase"/>
    <property type="match status" value="1"/>
</dbReference>
<evidence type="ECO:0000313" key="3">
    <source>
        <dbReference type="EMBL" id="AXL20625.1"/>
    </source>
</evidence>
<keyword evidence="4" id="KW-1185">Reference proteome</keyword>
<feature type="domain" description="Serine aminopeptidase S33" evidence="2">
    <location>
        <begin position="23"/>
        <end position="142"/>
    </location>
</feature>
<gene>
    <name evidence="3" type="ORF">DKB62_03015</name>
</gene>
<dbReference type="Proteomes" id="UP000254337">
    <property type="component" value="Chromosome"/>
</dbReference>
<evidence type="ECO:0000259" key="2">
    <source>
        <dbReference type="Pfam" id="PF12146"/>
    </source>
</evidence>
<dbReference type="EMBL" id="CP029462">
    <property type="protein sequence ID" value="AXL20625.1"/>
    <property type="molecule type" value="Genomic_DNA"/>
</dbReference>
<name>A0A346AXN2_9FIRM</name>
<dbReference type="KEGG" id="meg:DKB62_03015"/>
<protein>
    <submittedName>
        <fullName evidence="3">Phospholipase</fullName>
    </submittedName>
</protein>
<dbReference type="SUPFAM" id="SSF53474">
    <property type="entry name" value="alpha/beta-Hydrolases"/>
    <property type="match status" value="1"/>
</dbReference>
<dbReference type="InterPro" id="IPR022742">
    <property type="entry name" value="Hydrolase_4"/>
</dbReference>
<accession>A0A346AXN2</accession>
<dbReference type="InterPro" id="IPR029058">
    <property type="entry name" value="AB_hydrolase_fold"/>
</dbReference>
<dbReference type="PANTHER" id="PTHR22946:SF9">
    <property type="entry name" value="POLYKETIDE TRANSFERASE AF380"/>
    <property type="match status" value="1"/>
</dbReference>
<dbReference type="InterPro" id="IPR050261">
    <property type="entry name" value="FrsA_esterase"/>
</dbReference>
<sequence length="247" mass="27875">MIRETRINIDGIPALQITCGDMPKGVVLFYHGWTSQKEYQSVRGHLLAAYGYDVLIPEAVNHGERGPIDYNSPAAYGEFWQTVFQNIREAPSIIKYIRKWRRHVPCAVMGHSMGAFTALGVMTHYTEFRTAVALNGSGWWDESDRRFRAALHIEKPRSYRVLAMQIQAMDPYAYTHKLAGRSVLALNGGADDVVDNKAQELYMEKLAKDSQVISRYGTYDGLGHFVTTNMMGDAVQWLDEALAVPVR</sequence>
<dbReference type="PANTHER" id="PTHR22946">
    <property type="entry name" value="DIENELACTONE HYDROLASE DOMAIN-CONTAINING PROTEIN-RELATED"/>
    <property type="match status" value="1"/>
</dbReference>
<dbReference type="RefSeq" id="WP_107196441.1">
    <property type="nucleotide sequence ID" value="NZ_CP029462.1"/>
</dbReference>
<dbReference type="AlphaFoldDB" id="A0A346AXN2"/>